<dbReference type="Pfam" id="PF01850">
    <property type="entry name" value="PIN"/>
    <property type="match status" value="1"/>
</dbReference>
<proteinExistence type="inferred from homology"/>
<dbReference type="GO" id="GO:0016787">
    <property type="term" value="F:hydrolase activity"/>
    <property type="evidence" value="ECO:0007669"/>
    <property type="project" value="UniProtKB-KW"/>
</dbReference>
<dbReference type="Gene3D" id="3.40.50.1010">
    <property type="entry name" value="5'-nuclease"/>
    <property type="match status" value="1"/>
</dbReference>
<keyword evidence="4" id="KW-0378">Hydrolase</keyword>
<dbReference type="InterPro" id="IPR051619">
    <property type="entry name" value="TypeII_TA_RNase_PINc/VapC"/>
</dbReference>
<organism evidence="7">
    <name type="scientific">freshwater metagenome</name>
    <dbReference type="NCBI Taxonomy" id="449393"/>
    <lineage>
        <taxon>unclassified sequences</taxon>
        <taxon>metagenomes</taxon>
        <taxon>ecological metagenomes</taxon>
    </lineage>
</organism>
<dbReference type="InterPro" id="IPR044153">
    <property type="entry name" value="PIN_Pae0151-like"/>
</dbReference>
<gene>
    <name evidence="7" type="ORF">UFOPK3564_03709</name>
</gene>
<dbReference type="CDD" id="cd09873">
    <property type="entry name" value="PIN_Pae0151-like"/>
    <property type="match status" value="1"/>
</dbReference>
<reference evidence="7" key="1">
    <citation type="submission" date="2020-05" db="EMBL/GenBank/DDBJ databases">
        <authorList>
            <person name="Chiriac C."/>
            <person name="Salcher M."/>
            <person name="Ghai R."/>
            <person name="Kavagutti S V."/>
        </authorList>
    </citation>
    <scope>NUCLEOTIDE SEQUENCE</scope>
</reference>
<dbReference type="SUPFAM" id="SSF88723">
    <property type="entry name" value="PIN domain-like"/>
    <property type="match status" value="1"/>
</dbReference>
<dbReference type="EMBL" id="CAFBMK010000388">
    <property type="protein sequence ID" value="CAB4955057.1"/>
    <property type="molecule type" value="Genomic_DNA"/>
</dbReference>
<keyword evidence="3" id="KW-0479">Metal-binding</keyword>
<dbReference type="InterPro" id="IPR022907">
    <property type="entry name" value="VapC_family"/>
</dbReference>
<evidence type="ECO:0000256" key="4">
    <source>
        <dbReference type="ARBA" id="ARBA00022801"/>
    </source>
</evidence>
<evidence type="ECO:0000256" key="1">
    <source>
        <dbReference type="ARBA" id="ARBA00022649"/>
    </source>
</evidence>
<dbReference type="PANTHER" id="PTHR35901:SF1">
    <property type="entry name" value="EXONUCLEASE VAPC9"/>
    <property type="match status" value="1"/>
</dbReference>
<dbReference type="GO" id="GO:0004540">
    <property type="term" value="F:RNA nuclease activity"/>
    <property type="evidence" value="ECO:0007669"/>
    <property type="project" value="InterPro"/>
</dbReference>
<dbReference type="AlphaFoldDB" id="A0A6J7KHI8"/>
<protein>
    <submittedName>
        <fullName evidence="7">Unannotated protein</fullName>
    </submittedName>
</protein>
<keyword evidence="2" id="KW-0540">Nuclease</keyword>
<sequence>MTRDRRAAPLVLDASVLVELLIDGAHRAAADRLLDRIRDDGDLLLVTAAHGVVEAAHALRRLVRQGVLSDDDGAAAVRGLGQLDLVLDPTSPRLPVVWRLRDRMSAYDAAYAAAADALGLPLITTDDRLRRTCESEGIACQHLREVFTV</sequence>
<evidence type="ECO:0000256" key="3">
    <source>
        <dbReference type="ARBA" id="ARBA00022723"/>
    </source>
</evidence>
<name>A0A6J7KHI8_9ZZZZ</name>
<keyword evidence="1" id="KW-1277">Toxin-antitoxin system</keyword>
<evidence type="ECO:0000313" key="7">
    <source>
        <dbReference type="EMBL" id="CAB4955057.1"/>
    </source>
</evidence>
<accession>A0A6J7KHI8</accession>
<dbReference type="PANTHER" id="PTHR35901">
    <property type="entry name" value="RIBONUCLEASE VAPC3"/>
    <property type="match status" value="1"/>
</dbReference>
<dbReference type="HAMAP" id="MF_00265">
    <property type="entry name" value="VapC_Nob1"/>
    <property type="match status" value="1"/>
</dbReference>
<feature type="domain" description="PIN" evidence="6">
    <location>
        <begin position="11"/>
        <end position="133"/>
    </location>
</feature>
<dbReference type="GO" id="GO:0046872">
    <property type="term" value="F:metal ion binding"/>
    <property type="evidence" value="ECO:0007669"/>
    <property type="project" value="UniProtKB-KW"/>
</dbReference>
<dbReference type="InterPro" id="IPR002716">
    <property type="entry name" value="PIN_dom"/>
</dbReference>
<keyword evidence="5" id="KW-0460">Magnesium</keyword>
<evidence type="ECO:0000259" key="6">
    <source>
        <dbReference type="Pfam" id="PF01850"/>
    </source>
</evidence>
<evidence type="ECO:0000256" key="2">
    <source>
        <dbReference type="ARBA" id="ARBA00022722"/>
    </source>
</evidence>
<evidence type="ECO:0000256" key="5">
    <source>
        <dbReference type="ARBA" id="ARBA00022842"/>
    </source>
</evidence>
<dbReference type="InterPro" id="IPR029060">
    <property type="entry name" value="PIN-like_dom_sf"/>
</dbReference>